<feature type="domain" description="Right handed beta helix" evidence="2">
    <location>
        <begin position="211"/>
        <end position="380"/>
    </location>
</feature>
<evidence type="ECO:0000256" key="1">
    <source>
        <dbReference type="SAM" id="SignalP"/>
    </source>
</evidence>
<keyword evidence="1" id="KW-0732">Signal</keyword>
<protein>
    <recommendedName>
        <fullName evidence="2">Right handed beta helix domain-containing protein</fullName>
    </recommendedName>
</protein>
<dbReference type="OrthoDB" id="3333873at2"/>
<sequence length="511" mass="54971">MFLFWRTVIIALVFASTVSTTHGTTYYLSPSGSDTNQGTSTTTAWKTTSAASRTAFRAGDQLLFEGGHTYRGRLELGGDDAGLPDAPIVVGSYGKGRATIDGGDGSGLIVDGSSWITVRDLNVVGSGRKTGNDQGIGIHLAKGRHLRVDQAETQGFQKAGILIDGCSDVRITRAYAHDNGFAGICADGGRSEDIYVGRCRAINNPGDPTNLKNHSGNGIVLFNVSRATIEYCEAAENGWDMPRTGNGPVGIWCASNADRVLIQFCISHHNKSPGLDGGGFDFDGGVTNSIMQYNYSHHNKSWGYLLYDYGSMWPFRNNTIRYCISEDDGDAGIGVGVNETAPNTFSDCEIYGNTIRSTAETPCVSLFQGNPKDFHFRNNLFLSETGPQVRGASHALFEGNCYWGKGGEFKVDDYSSLNAWSAATGQETIDGKIVGVHLDPRFGFEGSGGKRLTDPEQLHSLTDYRLRPDSPLIDKGVDLSTRLSGVPATRDFFGRRVPLGAGYDIGVSESP</sequence>
<dbReference type="STRING" id="886293.Sinac_4418"/>
<dbReference type="HOGENOM" id="CLU_026374_0_0_0"/>
<dbReference type="EMBL" id="CP003364">
    <property type="protein sequence ID" value="AGA28608.1"/>
    <property type="molecule type" value="Genomic_DNA"/>
</dbReference>
<dbReference type="InterPro" id="IPR006626">
    <property type="entry name" value="PbH1"/>
</dbReference>
<name>L0DIG4_SINAD</name>
<keyword evidence="4" id="KW-1185">Reference proteome</keyword>
<proteinExistence type="predicted"/>
<feature type="signal peptide" evidence="1">
    <location>
        <begin position="1"/>
        <end position="23"/>
    </location>
</feature>
<dbReference type="Proteomes" id="UP000010798">
    <property type="component" value="Chromosome"/>
</dbReference>
<reference evidence="3 4" key="1">
    <citation type="submission" date="2012-02" db="EMBL/GenBank/DDBJ databases">
        <title>Complete sequence of chromosome of Singulisphaera acidiphila DSM 18658.</title>
        <authorList>
            <consortium name="US DOE Joint Genome Institute (JGI-PGF)"/>
            <person name="Lucas S."/>
            <person name="Copeland A."/>
            <person name="Lapidus A."/>
            <person name="Glavina del Rio T."/>
            <person name="Dalin E."/>
            <person name="Tice H."/>
            <person name="Bruce D."/>
            <person name="Goodwin L."/>
            <person name="Pitluck S."/>
            <person name="Peters L."/>
            <person name="Ovchinnikova G."/>
            <person name="Chertkov O."/>
            <person name="Kyrpides N."/>
            <person name="Mavromatis K."/>
            <person name="Ivanova N."/>
            <person name="Brettin T."/>
            <person name="Detter J.C."/>
            <person name="Han C."/>
            <person name="Larimer F."/>
            <person name="Land M."/>
            <person name="Hauser L."/>
            <person name="Markowitz V."/>
            <person name="Cheng J.-F."/>
            <person name="Hugenholtz P."/>
            <person name="Woyke T."/>
            <person name="Wu D."/>
            <person name="Tindall B."/>
            <person name="Pomrenke H."/>
            <person name="Brambilla E."/>
            <person name="Klenk H.-P."/>
            <person name="Eisen J.A."/>
        </authorList>
    </citation>
    <scope>NUCLEOTIDE SEQUENCE [LARGE SCALE GENOMIC DNA]</scope>
    <source>
        <strain evidence="4">ATCC BAA-1392 / DSM 18658 / VKM B-2454 / MOB10</strain>
    </source>
</reference>
<dbReference type="SMART" id="SM00710">
    <property type="entry name" value="PbH1"/>
    <property type="match status" value="6"/>
</dbReference>
<evidence type="ECO:0000259" key="2">
    <source>
        <dbReference type="Pfam" id="PF13229"/>
    </source>
</evidence>
<dbReference type="SUPFAM" id="SSF51126">
    <property type="entry name" value="Pectin lyase-like"/>
    <property type="match status" value="2"/>
</dbReference>
<dbReference type="Gene3D" id="2.160.20.10">
    <property type="entry name" value="Single-stranded right-handed beta-helix, Pectin lyase-like"/>
    <property type="match status" value="1"/>
</dbReference>
<dbReference type="RefSeq" id="WP_015247726.1">
    <property type="nucleotide sequence ID" value="NC_019892.1"/>
</dbReference>
<organism evidence="3 4">
    <name type="scientific">Singulisphaera acidiphila (strain ATCC BAA-1392 / DSM 18658 / VKM B-2454 / MOB10)</name>
    <dbReference type="NCBI Taxonomy" id="886293"/>
    <lineage>
        <taxon>Bacteria</taxon>
        <taxon>Pseudomonadati</taxon>
        <taxon>Planctomycetota</taxon>
        <taxon>Planctomycetia</taxon>
        <taxon>Isosphaerales</taxon>
        <taxon>Isosphaeraceae</taxon>
        <taxon>Singulisphaera</taxon>
    </lineage>
</organism>
<dbReference type="InterPro" id="IPR011050">
    <property type="entry name" value="Pectin_lyase_fold/virulence"/>
</dbReference>
<dbReference type="AlphaFoldDB" id="L0DIG4"/>
<evidence type="ECO:0000313" key="4">
    <source>
        <dbReference type="Proteomes" id="UP000010798"/>
    </source>
</evidence>
<dbReference type="Pfam" id="PF13229">
    <property type="entry name" value="Beta_helix"/>
    <property type="match status" value="1"/>
</dbReference>
<gene>
    <name evidence="3" type="ordered locus">Sinac_4418</name>
</gene>
<feature type="chain" id="PRO_5003940865" description="Right handed beta helix domain-containing protein" evidence="1">
    <location>
        <begin position="24"/>
        <end position="511"/>
    </location>
</feature>
<dbReference type="KEGG" id="saci:Sinac_4418"/>
<evidence type="ECO:0000313" key="3">
    <source>
        <dbReference type="EMBL" id="AGA28608.1"/>
    </source>
</evidence>
<dbReference type="InterPro" id="IPR039448">
    <property type="entry name" value="Beta_helix"/>
</dbReference>
<dbReference type="eggNOG" id="COG5434">
    <property type="taxonomic scope" value="Bacteria"/>
</dbReference>
<dbReference type="InterPro" id="IPR012334">
    <property type="entry name" value="Pectin_lyas_fold"/>
</dbReference>
<accession>L0DIG4</accession>